<dbReference type="EMBL" id="BAHD01000031">
    <property type="protein sequence ID" value="GAB96035.1"/>
    <property type="molecule type" value="Genomic_DNA"/>
</dbReference>
<organism evidence="5 6">
    <name type="scientific">Kineosphaera limosa NBRC 100340</name>
    <dbReference type="NCBI Taxonomy" id="1184609"/>
    <lineage>
        <taxon>Bacteria</taxon>
        <taxon>Bacillati</taxon>
        <taxon>Actinomycetota</taxon>
        <taxon>Actinomycetes</taxon>
        <taxon>Micrococcales</taxon>
        <taxon>Dermatophilaceae</taxon>
        <taxon>Kineosphaera</taxon>
    </lineage>
</organism>
<evidence type="ECO:0000313" key="5">
    <source>
        <dbReference type="EMBL" id="GAB96035.1"/>
    </source>
</evidence>
<keyword evidence="5" id="KW-0456">Lyase</keyword>
<comment type="subcellular location">
    <subcellularLocation>
        <location evidence="1">Cytoplasm</location>
    </subcellularLocation>
</comment>
<dbReference type="AlphaFoldDB" id="K6WA05"/>
<evidence type="ECO:0000256" key="1">
    <source>
        <dbReference type="ARBA" id="ARBA00004496"/>
    </source>
</evidence>
<dbReference type="GO" id="GO:0005737">
    <property type="term" value="C:cytoplasm"/>
    <property type="evidence" value="ECO:0007669"/>
    <property type="project" value="UniProtKB-SubCell"/>
</dbReference>
<dbReference type="STRING" id="1184609.KILIM_031_00070"/>
<dbReference type="InterPro" id="IPR023439">
    <property type="entry name" value="Mal_deCO2ase/Cit_lyase_ACP"/>
</dbReference>
<protein>
    <submittedName>
        <fullName evidence="5">Citrate lyase gamma subunit</fullName>
    </submittedName>
</protein>
<keyword evidence="3" id="KW-0597">Phosphoprotein</keyword>
<name>K6WA05_9MICO</name>
<accession>K6WA05</accession>
<sequence length="114" mass="11904">MRIARDALAGTLESSDVLVRVHPSDELAIEVRSTVLARYGADIRRVVADQLESLEVTSGQVFVDDKGALEFVIRARVEGAVTRADQGGAGITGRDEDAVPTGMTGSLPVAGGTP</sequence>
<comment type="caution">
    <text evidence="5">The sequence shown here is derived from an EMBL/GenBank/DDBJ whole genome shotgun (WGS) entry which is preliminary data.</text>
</comment>
<evidence type="ECO:0000256" key="2">
    <source>
        <dbReference type="ARBA" id="ARBA00022490"/>
    </source>
</evidence>
<dbReference type="GO" id="GO:0016829">
    <property type="term" value="F:lyase activity"/>
    <property type="evidence" value="ECO:0007669"/>
    <property type="project" value="UniProtKB-KW"/>
</dbReference>
<keyword evidence="6" id="KW-1185">Reference proteome</keyword>
<evidence type="ECO:0000256" key="4">
    <source>
        <dbReference type="SAM" id="MobiDB-lite"/>
    </source>
</evidence>
<dbReference type="eggNOG" id="COG3052">
    <property type="taxonomic scope" value="Bacteria"/>
</dbReference>
<dbReference type="NCBIfam" id="TIGR01608">
    <property type="entry name" value="citD"/>
    <property type="match status" value="1"/>
</dbReference>
<evidence type="ECO:0000313" key="6">
    <source>
        <dbReference type="Proteomes" id="UP000008366"/>
    </source>
</evidence>
<dbReference type="Pfam" id="PF06857">
    <property type="entry name" value="ACP"/>
    <property type="match status" value="1"/>
</dbReference>
<dbReference type="NCBIfam" id="NF009726">
    <property type="entry name" value="PRK13253.1"/>
    <property type="match status" value="1"/>
</dbReference>
<proteinExistence type="predicted"/>
<dbReference type="InterPro" id="IPR006495">
    <property type="entry name" value="CitD"/>
</dbReference>
<evidence type="ECO:0000256" key="3">
    <source>
        <dbReference type="ARBA" id="ARBA00022553"/>
    </source>
</evidence>
<dbReference type="OrthoDB" id="9798736at2"/>
<reference evidence="5 6" key="1">
    <citation type="submission" date="2012-08" db="EMBL/GenBank/DDBJ databases">
        <title>Whole genome shotgun sequence of Kineosphaera limosa NBRC 100340.</title>
        <authorList>
            <person name="Yoshida I."/>
            <person name="Isaki S."/>
            <person name="Hosoyama A."/>
            <person name="Tsuchikane K."/>
            <person name="Katsumata H."/>
            <person name="Ando Y."/>
            <person name="Ohji S."/>
            <person name="Hamada M."/>
            <person name="Tamura T."/>
            <person name="Yamazoe A."/>
            <person name="Yamazaki S."/>
            <person name="Fujita N."/>
        </authorList>
    </citation>
    <scope>NUCLEOTIDE SEQUENCE [LARGE SCALE GENOMIC DNA]</scope>
    <source>
        <strain evidence="5 6">NBRC 100340</strain>
    </source>
</reference>
<feature type="region of interest" description="Disordered" evidence="4">
    <location>
        <begin position="86"/>
        <end position="114"/>
    </location>
</feature>
<keyword evidence="2" id="KW-0963">Cytoplasm</keyword>
<gene>
    <name evidence="5" type="primary">citD</name>
    <name evidence="5" type="ORF">KILIM_031_00070</name>
</gene>
<dbReference type="RefSeq" id="WP_006592567.1">
    <property type="nucleotide sequence ID" value="NZ_BAHD01000031.1"/>
</dbReference>
<dbReference type="Proteomes" id="UP000008366">
    <property type="component" value="Unassembled WGS sequence"/>
</dbReference>